<dbReference type="SUPFAM" id="SSF160935">
    <property type="entry name" value="VPA0735-like"/>
    <property type="match status" value="1"/>
</dbReference>
<evidence type="ECO:0000313" key="2">
    <source>
        <dbReference type="Proteomes" id="UP000194137"/>
    </source>
</evidence>
<dbReference type="Pfam" id="PF06742">
    <property type="entry name" value="DUF1214"/>
    <property type="match status" value="1"/>
</dbReference>
<accession>A0A1W6ZUB0</accession>
<dbReference type="InterPro" id="IPR010621">
    <property type="entry name" value="DUF1214"/>
</dbReference>
<keyword evidence="2" id="KW-1185">Reference proteome</keyword>
<dbReference type="PIRSF" id="PIRSF009471">
    <property type="entry name" value="UCP009471"/>
    <property type="match status" value="1"/>
</dbReference>
<dbReference type="InterPro" id="IPR012038">
    <property type="entry name" value="UCP009471"/>
</dbReference>
<dbReference type="OrthoDB" id="7837485at2"/>
<dbReference type="PANTHER" id="PTHR36509">
    <property type="entry name" value="BLL3101 PROTEIN"/>
    <property type="match status" value="1"/>
</dbReference>
<dbReference type="KEGG" id="psin:CAK95_18870"/>
<dbReference type="InterPro" id="IPR037049">
    <property type="entry name" value="DUF1214_C_sf"/>
</dbReference>
<dbReference type="AlphaFoldDB" id="A0A1W6ZUB0"/>
<proteinExistence type="predicted"/>
<name>A0A1W6ZUB0_9HYPH</name>
<dbReference type="PANTHER" id="PTHR36509:SF2">
    <property type="entry name" value="BLL3101 PROTEIN"/>
    <property type="match status" value="1"/>
</dbReference>
<protein>
    <submittedName>
        <fullName evidence="1">Uncharacterized protein</fullName>
    </submittedName>
</protein>
<organism evidence="1 2">
    <name type="scientific">Pseudorhodoplanes sinuspersici</name>
    <dbReference type="NCBI Taxonomy" id="1235591"/>
    <lineage>
        <taxon>Bacteria</taxon>
        <taxon>Pseudomonadati</taxon>
        <taxon>Pseudomonadota</taxon>
        <taxon>Alphaproteobacteria</taxon>
        <taxon>Hyphomicrobiales</taxon>
        <taxon>Pseudorhodoplanes</taxon>
    </lineage>
</organism>
<evidence type="ECO:0000313" key="1">
    <source>
        <dbReference type="EMBL" id="ARQ00922.1"/>
    </source>
</evidence>
<sequence>MRLLIGLLLAFAVAAAVGLGTTLFALREGTPFGAFTVGTWTAWPRTGTSDIDPYARALVARSGELPMGAGDGIAFVATKDDNGAALDGRCDVTVTGVTPQARFWTLTLYEPDGKLVGNALARHGFTSQEIVRNSEGLINVSVAPRARSGNWLPTGGVDRYILVMRFYDSPISAASRTGRETPMPSIKVIKCP</sequence>
<dbReference type="Proteomes" id="UP000194137">
    <property type="component" value="Chromosome"/>
</dbReference>
<gene>
    <name evidence="1" type="ORF">CAK95_18870</name>
</gene>
<dbReference type="RefSeq" id="WP_086089316.1">
    <property type="nucleotide sequence ID" value="NZ_CP021112.1"/>
</dbReference>
<dbReference type="EMBL" id="CP021112">
    <property type="protein sequence ID" value="ARQ00922.1"/>
    <property type="molecule type" value="Genomic_DNA"/>
</dbReference>
<dbReference type="STRING" id="1235591.CAK95_18870"/>
<reference evidence="1 2" key="1">
    <citation type="submission" date="2017-05" db="EMBL/GenBank/DDBJ databases">
        <title>Full genome sequence of Pseudorhodoplanes sinuspersici.</title>
        <authorList>
            <person name="Dastgheib S.M.M."/>
            <person name="Shavandi M."/>
            <person name="Tirandaz H."/>
        </authorList>
    </citation>
    <scope>NUCLEOTIDE SEQUENCE [LARGE SCALE GENOMIC DNA]</scope>
    <source>
        <strain evidence="1 2">RIPI110</strain>
    </source>
</reference>
<dbReference type="Gene3D" id="2.60.120.600">
    <property type="entry name" value="Domain of unknown function DUF1214, C-terminal domain"/>
    <property type="match status" value="1"/>
</dbReference>